<feature type="region of interest" description="Disordered" evidence="3">
    <location>
        <begin position="310"/>
        <end position="350"/>
    </location>
</feature>
<protein>
    <submittedName>
        <fullName evidence="5">Site-specific integrase</fullName>
    </submittedName>
</protein>
<evidence type="ECO:0000259" key="4">
    <source>
        <dbReference type="PROSITE" id="PS51898"/>
    </source>
</evidence>
<dbReference type="PANTHER" id="PTHR30349">
    <property type="entry name" value="PHAGE INTEGRASE-RELATED"/>
    <property type="match status" value="1"/>
</dbReference>
<keyword evidence="6" id="KW-1185">Reference proteome</keyword>
<evidence type="ECO:0000313" key="6">
    <source>
        <dbReference type="Proteomes" id="UP000305238"/>
    </source>
</evidence>
<dbReference type="GO" id="GO:0015074">
    <property type="term" value="P:DNA integration"/>
    <property type="evidence" value="ECO:0007669"/>
    <property type="project" value="InterPro"/>
</dbReference>
<dbReference type="InterPro" id="IPR011010">
    <property type="entry name" value="DNA_brk_join_enz"/>
</dbReference>
<dbReference type="CDD" id="cd01189">
    <property type="entry name" value="INT_ICEBs1_C_like"/>
    <property type="match status" value="1"/>
</dbReference>
<dbReference type="GO" id="GO:0003677">
    <property type="term" value="F:DNA binding"/>
    <property type="evidence" value="ECO:0007669"/>
    <property type="project" value="UniProtKB-KW"/>
</dbReference>
<keyword evidence="1" id="KW-0238">DNA-binding</keyword>
<dbReference type="PROSITE" id="PS51898">
    <property type="entry name" value="TYR_RECOMBINASE"/>
    <property type="match status" value="1"/>
</dbReference>
<keyword evidence="2" id="KW-0233">DNA recombination</keyword>
<dbReference type="Pfam" id="PF00589">
    <property type="entry name" value="Phage_integrase"/>
    <property type="match status" value="1"/>
</dbReference>
<gene>
    <name evidence="5" type="ORF">ETD96_37250</name>
</gene>
<dbReference type="EMBL" id="VCKZ01000424">
    <property type="protein sequence ID" value="TMR28542.1"/>
    <property type="molecule type" value="Genomic_DNA"/>
</dbReference>
<name>A0A5S4G6R6_9ACTN</name>
<dbReference type="Gene3D" id="1.10.443.10">
    <property type="entry name" value="Intergrase catalytic core"/>
    <property type="match status" value="1"/>
</dbReference>
<dbReference type="Gene3D" id="1.10.150.130">
    <property type="match status" value="1"/>
</dbReference>
<dbReference type="AlphaFoldDB" id="A0A5S4G6R6"/>
<dbReference type="InterPro" id="IPR010998">
    <property type="entry name" value="Integrase_recombinase_N"/>
</dbReference>
<dbReference type="Proteomes" id="UP000305238">
    <property type="component" value="Unassembled WGS sequence"/>
</dbReference>
<feature type="compositionally biased region" description="Basic residues" evidence="3">
    <location>
        <begin position="340"/>
        <end position="350"/>
    </location>
</feature>
<organism evidence="5 6">
    <name type="scientific">Actinomadura geliboluensis</name>
    <dbReference type="NCBI Taxonomy" id="882440"/>
    <lineage>
        <taxon>Bacteria</taxon>
        <taxon>Bacillati</taxon>
        <taxon>Actinomycetota</taxon>
        <taxon>Actinomycetes</taxon>
        <taxon>Streptosporangiales</taxon>
        <taxon>Thermomonosporaceae</taxon>
        <taxon>Actinomadura</taxon>
    </lineage>
</organism>
<proteinExistence type="predicted"/>
<evidence type="ECO:0000256" key="2">
    <source>
        <dbReference type="ARBA" id="ARBA00023172"/>
    </source>
</evidence>
<dbReference type="InterPro" id="IPR013762">
    <property type="entry name" value="Integrase-like_cat_sf"/>
</dbReference>
<evidence type="ECO:0000256" key="1">
    <source>
        <dbReference type="ARBA" id="ARBA00023125"/>
    </source>
</evidence>
<feature type="region of interest" description="Disordered" evidence="3">
    <location>
        <begin position="1"/>
        <end position="21"/>
    </location>
</feature>
<dbReference type="InterPro" id="IPR050090">
    <property type="entry name" value="Tyrosine_recombinase_XerCD"/>
</dbReference>
<dbReference type="OrthoDB" id="9805859at2"/>
<evidence type="ECO:0000256" key="3">
    <source>
        <dbReference type="SAM" id="MobiDB-lite"/>
    </source>
</evidence>
<dbReference type="PANTHER" id="PTHR30349:SF91">
    <property type="entry name" value="INTA PROTEIN"/>
    <property type="match status" value="1"/>
</dbReference>
<feature type="compositionally biased region" description="Basic residues" evidence="3">
    <location>
        <begin position="314"/>
        <end position="327"/>
    </location>
</feature>
<dbReference type="InterPro" id="IPR002104">
    <property type="entry name" value="Integrase_catalytic"/>
</dbReference>
<reference evidence="5 6" key="1">
    <citation type="submission" date="2019-05" db="EMBL/GenBank/DDBJ databases">
        <title>Draft genome sequence of Actinomadura geliboluensis A8036.</title>
        <authorList>
            <person name="Saricaoglu S."/>
            <person name="Isik K."/>
        </authorList>
    </citation>
    <scope>NUCLEOTIDE SEQUENCE [LARGE SCALE GENOMIC DNA]</scope>
    <source>
        <strain evidence="5 6">A8036</strain>
    </source>
</reference>
<dbReference type="SUPFAM" id="SSF56349">
    <property type="entry name" value="DNA breaking-rejoining enzymes"/>
    <property type="match status" value="1"/>
</dbReference>
<feature type="domain" description="Tyr recombinase" evidence="4">
    <location>
        <begin position="99"/>
        <end position="296"/>
    </location>
</feature>
<evidence type="ECO:0000313" key="5">
    <source>
        <dbReference type="EMBL" id="TMR28542.1"/>
    </source>
</evidence>
<dbReference type="GO" id="GO:0006310">
    <property type="term" value="P:DNA recombination"/>
    <property type="evidence" value="ECO:0007669"/>
    <property type="project" value="UniProtKB-KW"/>
</dbReference>
<accession>A0A5S4G6R6</accession>
<comment type="caution">
    <text evidence="5">The sequence shown here is derived from an EMBL/GenBank/DDBJ whole genome shotgun (WGS) entry which is preliminary data.</text>
</comment>
<sequence>MAERRRRATPLKDQTRASTGRSFPAGIVRRHEARGAPLTAATLNRIRATLRTALNAAIRQGLIGDNPASRVELPVARRPRAVVWTAARVEHWQRTGEHPPVAVWTAAQTAEFLHAIREHRLYAAFHLIALRGLRRGEAAGLRWCDVDLDQRVAVISQQIQQHQGYLTACPPKTATSARVIALDRTTVAALRAHREQQQDEQRQAGVDYHDSGYVFTTTNGDPLATVRLTRLFQGLVAEYGLPPIRLHDLRHGAATLALAAGVELKVVQDMLGHSSIVLTADTYTSVLPEVAHRAAEKTAKHVMKAGRLIPGTNRVRRRGTGRRKRRKTDTTPTRVSTTHPARRLGRPQRC</sequence>